<reference evidence="1 2" key="1">
    <citation type="journal article" date="2014" name="Appl. Microbiol. Biotechnol.">
        <title>Transformable facultative thermophile Geobacillus stearothermophilus NUB3621 as a host strain for metabolic engineering.</title>
        <authorList>
            <person name="Blanchard K."/>
            <person name="Robic S."/>
            <person name="Matsumura I."/>
        </authorList>
    </citation>
    <scope>NUCLEOTIDE SEQUENCE [LARGE SCALE GENOMIC DNA]</scope>
    <source>
        <strain evidence="1 2">NUB3621</strain>
    </source>
</reference>
<proteinExistence type="predicted"/>
<keyword evidence="2" id="KW-1185">Reference proteome</keyword>
<comment type="caution">
    <text evidence="1">The sequence shown here is derived from an EMBL/GenBank/DDBJ whole genome shotgun (WGS) entry which is preliminary data.</text>
</comment>
<dbReference type="Proteomes" id="UP000023566">
    <property type="component" value="Chromosome"/>
</dbReference>
<dbReference type="AlphaFoldDB" id="A0ABC9VA99"/>
<evidence type="ECO:0000313" key="1">
    <source>
        <dbReference type="EMBL" id="EZP75072.1"/>
    </source>
</evidence>
<accession>A0ABC9VA99</accession>
<evidence type="ECO:0000313" key="2">
    <source>
        <dbReference type="Proteomes" id="UP000023566"/>
    </source>
</evidence>
<gene>
    <name evidence="1" type="ORF">H839_16268</name>
</gene>
<organism evidence="1 2">
    <name type="scientific">Parageobacillus genomosp. 1</name>
    <dbReference type="NCBI Taxonomy" id="1295642"/>
    <lineage>
        <taxon>Bacteria</taxon>
        <taxon>Bacillati</taxon>
        <taxon>Bacillota</taxon>
        <taxon>Bacilli</taxon>
        <taxon>Bacillales</taxon>
        <taxon>Anoxybacillaceae</taxon>
        <taxon>Parageobacillus</taxon>
    </lineage>
</organism>
<name>A0ABC9VA99_9BACL</name>
<sequence length="79" mass="9035">MEFPFLITLIAELDLGLSYNVLFPIPNASFPFNLPFFQLFFPVLIYQKPPSFGHCDYKTQLSSVQFHQGVSKDITMSSI</sequence>
<protein>
    <submittedName>
        <fullName evidence="1">Uncharacterized protein</fullName>
    </submittedName>
</protein>
<dbReference type="EMBL" id="AOTZ01000009">
    <property type="protein sequence ID" value="EZP75072.1"/>
    <property type="molecule type" value="Genomic_DNA"/>
</dbReference>